<organism evidence="2 3">
    <name type="scientific">Frankia umida</name>
    <dbReference type="NCBI Taxonomy" id="573489"/>
    <lineage>
        <taxon>Bacteria</taxon>
        <taxon>Bacillati</taxon>
        <taxon>Actinomycetota</taxon>
        <taxon>Actinomycetes</taxon>
        <taxon>Frankiales</taxon>
        <taxon>Frankiaceae</taxon>
        <taxon>Frankia</taxon>
    </lineage>
</organism>
<name>A0ABT0JYL0_9ACTN</name>
<dbReference type="RefSeq" id="WP_248824862.1">
    <property type="nucleotide sequence ID" value="NZ_JALKFT010000010.1"/>
</dbReference>
<protein>
    <submittedName>
        <fullName evidence="2">Uncharacterized protein</fullName>
    </submittedName>
</protein>
<evidence type="ECO:0000313" key="3">
    <source>
        <dbReference type="Proteomes" id="UP001201873"/>
    </source>
</evidence>
<comment type="caution">
    <text evidence="2">The sequence shown here is derived from an EMBL/GenBank/DDBJ whole genome shotgun (WGS) entry which is preliminary data.</text>
</comment>
<sequence>MTITDADRAALAEQTTANVTGRIRAAQQHAEARRAHFAARRTARAYGNAQRHRIKLQRLGRAAEQNSRAPPVEYQPQPDPTTPTTTNGTP</sequence>
<dbReference type="Proteomes" id="UP001201873">
    <property type="component" value="Unassembled WGS sequence"/>
</dbReference>
<feature type="region of interest" description="Disordered" evidence="1">
    <location>
        <begin position="27"/>
        <end position="90"/>
    </location>
</feature>
<evidence type="ECO:0000256" key="1">
    <source>
        <dbReference type="SAM" id="MobiDB-lite"/>
    </source>
</evidence>
<keyword evidence="3" id="KW-1185">Reference proteome</keyword>
<gene>
    <name evidence="2" type="ORF">MXD59_12725</name>
</gene>
<dbReference type="EMBL" id="JALKFT010000010">
    <property type="protein sequence ID" value="MCK9876632.1"/>
    <property type="molecule type" value="Genomic_DNA"/>
</dbReference>
<reference evidence="2 3" key="1">
    <citation type="submission" date="2022-04" db="EMBL/GenBank/DDBJ databases">
        <title>Genome diversity in the genus Frankia.</title>
        <authorList>
            <person name="Carlos-Shanley C."/>
            <person name="Hahn D."/>
        </authorList>
    </citation>
    <scope>NUCLEOTIDE SEQUENCE [LARGE SCALE GENOMIC DNA]</scope>
    <source>
        <strain evidence="2 3">Ag45/Mut15</strain>
    </source>
</reference>
<proteinExistence type="predicted"/>
<accession>A0ABT0JYL0</accession>
<evidence type="ECO:0000313" key="2">
    <source>
        <dbReference type="EMBL" id="MCK9876632.1"/>
    </source>
</evidence>